<feature type="region of interest" description="Disordered" evidence="1">
    <location>
        <begin position="223"/>
        <end position="243"/>
    </location>
</feature>
<accession>A0AAU9T2Z5</accession>
<reference evidence="2 3" key="1">
    <citation type="submission" date="2022-03" db="EMBL/GenBank/DDBJ databases">
        <authorList>
            <person name="Nunn A."/>
            <person name="Chopra R."/>
            <person name="Nunn A."/>
            <person name="Contreras Garrido A."/>
        </authorList>
    </citation>
    <scope>NUCLEOTIDE SEQUENCE [LARGE SCALE GENOMIC DNA]</scope>
</reference>
<protein>
    <submittedName>
        <fullName evidence="2">Uncharacterized protein</fullName>
    </submittedName>
</protein>
<sequence length="243" mass="27288">MCHLFGYGYIPRGATTTTNSKLSHATKPPLPLTFSSHNPLHGAKISQKVPLISSDIASNLLAHQPQLYAPNFYDPWFNYAYHQTMPYGVLHQAPPPPINAASELVFAPLSFFTTFPPVPISLRQSSGGFEFEALSKNFKQYEVWNRQENNNQTASNNKEAVDNTNDGSFYMISRNPFDPIGRPCNTFGNIERLDEHELHWGHQLQLIPSTLFSELSGRSFFHQAPSPRMAKQPEAAKTPSLTR</sequence>
<keyword evidence="3" id="KW-1185">Reference proteome</keyword>
<evidence type="ECO:0000313" key="3">
    <source>
        <dbReference type="Proteomes" id="UP000836841"/>
    </source>
</evidence>
<name>A0AAU9T2Z5_THLAR</name>
<dbReference type="AlphaFoldDB" id="A0AAU9T2Z5"/>
<organism evidence="2 3">
    <name type="scientific">Thlaspi arvense</name>
    <name type="common">Field penny-cress</name>
    <dbReference type="NCBI Taxonomy" id="13288"/>
    <lineage>
        <taxon>Eukaryota</taxon>
        <taxon>Viridiplantae</taxon>
        <taxon>Streptophyta</taxon>
        <taxon>Embryophyta</taxon>
        <taxon>Tracheophyta</taxon>
        <taxon>Spermatophyta</taxon>
        <taxon>Magnoliopsida</taxon>
        <taxon>eudicotyledons</taxon>
        <taxon>Gunneridae</taxon>
        <taxon>Pentapetalae</taxon>
        <taxon>rosids</taxon>
        <taxon>malvids</taxon>
        <taxon>Brassicales</taxon>
        <taxon>Brassicaceae</taxon>
        <taxon>Thlaspideae</taxon>
        <taxon>Thlaspi</taxon>
    </lineage>
</organism>
<dbReference type="EMBL" id="OU466863">
    <property type="protein sequence ID" value="CAH2078544.1"/>
    <property type="molecule type" value="Genomic_DNA"/>
</dbReference>
<evidence type="ECO:0000313" key="2">
    <source>
        <dbReference type="EMBL" id="CAH2078544.1"/>
    </source>
</evidence>
<evidence type="ECO:0000256" key="1">
    <source>
        <dbReference type="SAM" id="MobiDB-lite"/>
    </source>
</evidence>
<gene>
    <name evidence="2" type="ORF">TAV2_LOCUS22707</name>
</gene>
<proteinExistence type="predicted"/>
<dbReference type="Proteomes" id="UP000836841">
    <property type="component" value="Chromosome 7"/>
</dbReference>